<keyword evidence="5" id="KW-1185">Reference proteome</keyword>
<protein>
    <recommendedName>
        <fullName evidence="1">Fucosyltransferase</fullName>
        <ecNumber evidence="1">2.4.1.-</ecNumber>
    </recommendedName>
</protein>
<keyword evidence="1" id="KW-0333">Golgi apparatus</keyword>
<reference evidence="4 5" key="1">
    <citation type="submission" date="2023-05" db="EMBL/GenBank/DDBJ databases">
        <title>A 100% complete, gapless, phased diploid assembly of the Scenedesmus obliquus UTEX 3031 genome.</title>
        <authorList>
            <person name="Biondi T.C."/>
            <person name="Hanschen E.R."/>
            <person name="Kwon T."/>
            <person name="Eng W."/>
            <person name="Kruse C.P.S."/>
            <person name="Koehler S.I."/>
            <person name="Kunde Y."/>
            <person name="Gleasner C.D."/>
            <person name="You Mak K.T."/>
            <person name="Polle J."/>
            <person name="Hovde B.T."/>
            <person name="Starkenburg S.R."/>
        </authorList>
    </citation>
    <scope>NUCLEOTIDE SEQUENCE [LARGE SCALE GENOMIC DNA]</scope>
    <source>
        <strain evidence="4 5">DOE0152z</strain>
    </source>
</reference>
<dbReference type="CDD" id="cd00761">
    <property type="entry name" value="Glyco_tranf_GTA_type"/>
    <property type="match status" value="1"/>
</dbReference>
<dbReference type="InterPro" id="IPR001173">
    <property type="entry name" value="Glyco_trans_2-like"/>
</dbReference>
<dbReference type="Gene3D" id="3.40.50.11660">
    <property type="entry name" value="Glycosyl transferase family 10, C-terminal domain"/>
    <property type="match status" value="1"/>
</dbReference>
<evidence type="ECO:0000259" key="3">
    <source>
        <dbReference type="Pfam" id="PF00852"/>
    </source>
</evidence>
<accession>A0ABY8TSV5</accession>
<keyword evidence="1" id="KW-0808">Transferase</keyword>
<dbReference type="EC" id="2.4.1.-" evidence="1"/>
<sequence length="671" mass="75326">MEPPAVTVITSSTGNPALERCIRSVASQTAQCMHVIVADGSAFHEPVCTIVSRLRAKGVLMHDNHRLLQLPFNTGANGMGGHRVYAALPWLVTTEWVAFLDEDNWYDDSHICDMLQAACNKAEWVHSLRRICADDGTVLVEDNCESLGLLHPSFNSQQHFCDTSTLMLRRQLACELSPLWNIRVVADRQLSARLVKAHRGATSLHHSLNYTVGDGHMCSTSGQMFREGNAIVGRTWTRPPLYIFHFTPELTRHVLAECVGRADRCAAFDEWQVTQYDGLSSEYLLLDGFALEPSIPAGSHVYMNWVCPQTHLPWATLKRSDIYKHTYLVESPNSMHTRQWDDALLGMFTTVFTFWRPTLPKTSRLPMCRFARMNTHFLDLGNAAHRGQLVTNLVDDRSVCMVLMNRRSHGPFVVRNTLLQRQEHLRQFYMKDLRHATVFGIGWDASELGPGVRVGHVLGKVADPRSSVAIMQHFTFAVVIENVDADGYVSEKLYDCLVAGCIPVYYGNNNELVGVPEDLYIDLKQFATSAQLQQHLDTVDVAAFKQRIIDKREAVLRGVGTAYFAGLIGSSNNSGNIFLVQDWQAVEYGLPYARVGTARDGHIASTLASLGPDARVLAVHHVLDIERALESMQCFFGAKFKRVRQCENTFEAASIAELVRQFYRQVHYASE</sequence>
<evidence type="ECO:0000259" key="2">
    <source>
        <dbReference type="Pfam" id="PF00535"/>
    </source>
</evidence>
<evidence type="ECO:0000256" key="1">
    <source>
        <dbReference type="RuleBase" id="RU003832"/>
    </source>
</evidence>
<gene>
    <name evidence="4" type="ORF">OEZ85_011012</name>
</gene>
<dbReference type="SUPFAM" id="SSF53448">
    <property type="entry name" value="Nucleotide-diphospho-sugar transferases"/>
    <property type="match status" value="1"/>
</dbReference>
<dbReference type="InterPro" id="IPR029044">
    <property type="entry name" value="Nucleotide-diphossugar_trans"/>
</dbReference>
<feature type="domain" description="Fucosyltransferase C-terminal" evidence="3">
    <location>
        <begin position="462"/>
        <end position="540"/>
    </location>
</feature>
<dbReference type="Proteomes" id="UP001244341">
    <property type="component" value="Chromosome 2b"/>
</dbReference>
<comment type="similarity">
    <text evidence="1">Belongs to the glycosyltransferase 10 family.</text>
</comment>
<keyword evidence="1" id="KW-0328">Glycosyltransferase</keyword>
<dbReference type="Pfam" id="PF00535">
    <property type="entry name" value="Glycos_transf_2"/>
    <property type="match status" value="1"/>
</dbReference>
<dbReference type="Pfam" id="PF00852">
    <property type="entry name" value="Glyco_transf_10"/>
    <property type="match status" value="1"/>
</dbReference>
<evidence type="ECO:0000313" key="5">
    <source>
        <dbReference type="Proteomes" id="UP001244341"/>
    </source>
</evidence>
<feature type="domain" description="Glycosyltransferase 2-like" evidence="2">
    <location>
        <begin position="16"/>
        <end position="135"/>
    </location>
</feature>
<keyword evidence="1" id="KW-0472">Membrane</keyword>
<proteinExistence type="inferred from homology"/>
<evidence type="ECO:0000313" key="4">
    <source>
        <dbReference type="EMBL" id="WIA10846.1"/>
    </source>
</evidence>
<name>A0ABY8TSV5_TETOB</name>
<dbReference type="EMBL" id="CP126209">
    <property type="protein sequence ID" value="WIA10846.1"/>
    <property type="molecule type" value="Genomic_DNA"/>
</dbReference>
<dbReference type="Gene3D" id="3.90.550.10">
    <property type="entry name" value="Spore Coat Polysaccharide Biosynthesis Protein SpsA, Chain A"/>
    <property type="match status" value="1"/>
</dbReference>
<comment type="subcellular location">
    <subcellularLocation>
        <location evidence="1">Golgi apparatus</location>
        <location evidence="1">Golgi stack membrane</location>
        <topology evidence="1">Single-pass type II membrane protein</topology>
    </subcellularLocation>
</comment>
<dbReference type="InterPro" id="IPR038577">
    <property type="entry name" value="GT10-like_C_sf"/>
</dbReference>
<keyword evidence="1" id="KW-0812">Transmembrane</keyword>
<dbReference type="SUPFAM" id="SSF53756">
    <property type="entry name" value="UDP-Glycosyltransferase/glycogen phosphorylase"/>
    <property type="match status" value="1"/>
</dbReference>
<organism evidence="4 5">
    <name type="scientific">Tetradesmus obliquus</name>
    <name type="common">Green alga</name>
    <name type="synonym">Acutodesmus obliquus</name>
    <dbReference type="NCBI Taxonomy" id="3088"/>
    <lineage>
        <taxon>Eukaryota</taxon>
        <taxon>Viridiplantae</taxon>
        <taxon>Chlorophyta</taxon>
        <taxon>core chlorophytes</taxon>
        <taxon>Chlorophyceae</taxon>
        <taxon>CS clade</taxon>
        <taxon>Sphaeropleales</taxon>
        <taxon>Scenedesmaceae</taxon>
        <taxon>Tetradesmus</taxon>
    </lineage>
</organism>
<dbReference type="InterPro" id="IPR055270">
    <property type="entry name" value="Glyco_tran_10_C"/>
</dbReference>